<comment type="similarity">
    <text evidence="2">Belongs to the ACC deaminase/D-cysteine desulfhydrase family.</text>
</comment>
<keyword evidence="3" id="KW-0663">Pyridoxal phosphate</keyword>
<dbReference type="PIRSF" id="PIRSF006278">
    <property type="entry name" value="ACCD_DCysDesulf"/>
    <property type="match status" value="1"/>
</dbReference>
<evidence type="ECO:0000256" key="3">
    <source>
        <dbReference type="ARBA" id="ARBA00022898"/>
    </source>
</evidence>
<dbReference type="InterPro" id="IPR036052">
    <property type="entry name" value="TrpB-like_PALP_sf"/>
</dbReference>
<evidence type="ECO:0000256" key="1">
    <source>
        <dbReference type="ARBA" id="ARBA00001933"/>
    </source>
</evidence>
<protein>
    <submittedName>
        <fullName evidence="4">D-cysteine desulfhydrase</fullName>
        <ecNumber evidence="4">4.4.1.15</ecNumber>
    </submittedName>
</protein>
<dbReference type="GO" id="GO:0019148">
    <property type="term" value="F:D-cysteine desulfhydrase activity"/>
    <property type="evidence" value="ECO:0007669"/>
    <property type="project" value="UniProtKB-EC"/>
</dbReference>
<comment type="caution">
    <text evidence="4">The sequence shown here is derived from an EMBL/GenBank/DDBJ whole genome shotgun (WGS) entry which is preliminary data.</text>
</comment>
<gene>
    <name evidence="4" type="primary">dcyD</name>
    <name evidence="4" type="ORF">MGA5116_02558</name>
</gene>
<keyword evidence="5" id="KW-1185">Reference proteome</keyword>
<keyword evidence="4" id="KW-0456">Lyase</keyword>
<accession>A0ABY0JH14</accession>
<dbReference type="Gene3D" id="3.40.50.1100">
    <property type="match status" value="2"/>
</dbReference>
<evidence type="ECO:0000256" key="2">
    <source>
        <dbReference type="ARBA" id="ARBA00008639"/>
    </source>
</evidence>
<dbReference type="EC" id="4.4.1.15" evidence="4"/>
<name>A0ABY0JH14_9GAMM</name>
<dbReference type="Proteomes" id="UP000092840">
    <property type="component" value="Unassembled WGS sequence"/>
</dbReference>
<comment type="cofactor">
    <cofactor evidence="1">
        <name>pyridoxal 5'-phosphate</name>
        <dbReference type="ChEBI" id="CHEBI:597326"/>
    </cofactor>
</comment>
<sequence length="307" mass="33670">MRFDTLLMPSQVSASDKEFLIYRGDLECNIAPGNKQHKLKYHLQKALSESCQYVATFGGPHSNHIAAFVARCQVLEVMPLIVVRGETWAELTPTLRAAVAAGAILFPSSRQDYRLGLASEIKQTVDGYYSNVYWVPEGGAGSLGVLGCLDWARVISQDQQAEGAHFCVASGTGVTAAGFAASDIDSLSVFSALKGVSNLTEDIQLSCQQAGLQVTAKLSTFDECLHGGFGRMSKELLVFLKTLYRLNPGIELDPVYTSKMVYQVYQMEKKGLWPHKRTLFVHTGGLQGWLGMKKDQQPYGDPVRFSC</sequence>
<reference evidence="4 5" key="1">
    <citation type="submission" date="2016-06" db="EMBL/GenBank/DDBJ databases">
        <authorList>
            <person name="Rodrigo-Torres L."/>
            <person name="Arahal D.R."/>
        </authorList>
    </citation>
    <scope>NUCLEOTIDE SEQUENCE [LARGE SCALE GENOMIC DNA]</scope>
    <source>
        <strain evidence="4 5">CECT 5116</strain>
    </source>
</reference>
<proteinExistence type="inferred from homology"/>
<dbReference type="PANTHER" id="PTHR43780:SF2">
    <property type="entry name" value="1-AMINOCYCLOPROPANE-1-CARBOXYLATE DEAMINASE-RELATED"/>
    <property type="match status" value="1"/>
</dbReference>
<evidence type="ECO:0000313" key="5">
    <source>
        <dbReference type="Proteomes" id="UP000092840"/>
    </source>
</evidence>
<dbReference type="RefSeq" id="WP_139093992.1">
    <property type="nucleotide sequence ID" value="NZ_FLRB01000013.1"/>
</dbReference>
<dbReference type="EMBL" id="FLRB01000013">
    <property type="protein sequence ID" value="SBT21948.1"/>
    <property type="molecule type" value="Genomic_DNA"/>
</dbReference>
<dbReference type="InterPro" id="IPR027278">
    <property type="entry name" value="ACCD_DCysDesulf"/>
</dbReference>
<evidence type="ECO:0000313" key="4">
    <source>
        <dbReference type="EMBL" id="SBT21948.1"/>
    </source>
</evidence>
<organism evidence="4 5">
    <name type="scientific">Marinomonas gallaica</name>
    <dbReference type="NCBI Taxonomy" id="1806667"/>
    <lineage>
        <taxon>Bacteria</taxon>
        <taxon>Pseudomonadati</taxon>
        <taxon>Pseudomonadota</taxon>
        <taxon>Gammaproteobacteria</taxon>
        <taxon>Oceanospirillales</taxon>
        <taxon>Oceanospirillaceae</taxon>
        <taxon>Marinomonas</taxon>
    </lineage>
</organism>
<dbReference type="PANTHER" id="PTHR43780">
    <property type="entry name" value="1-AMINOCYCLOPROPANE-1-CARBOXYLATE DEAMINASE-RELATED"/>
    <property type="match status" value="1"/>
</dbReference>
<dbReference type="SUPFAM" id="SSF53686">
    <property type="entry name" value="Tryptophan synthase beta subunit-like PLP-dependent enzymes"/>
    <property type="match status" value="1"/>
</dbReference>